<evidence type="ECO:0000313" key="1">
    <source>
        <dbReference type="EMBL" id="QYS94118.1"/>
    </source>
</evidence>
<name>A0A8G0L1M9_9HYPO</name>
<dbReference type="AlphaFoldDB" id="A0A8G0L1M9"/>
<organism evidence="1 2">
    <name type="scientific">Trichoderma simmonsii</name>
    <dbReference type="NCBI Taxonomy" id="1491479"/>
    <lineage>
        <taxon>Eukaryota</taxon>
        <taxon>Fungi</taxon>
        <taxon>Dikarya</taxon>
        <taxon>Ascomycota</taxon>
        <taxon>Pezizomycotina</taxon>
        <taxon>Sordariomycetes</taxon>
        <taxon>Hypocreomycetidae</taxon>
        <taxon>Hypocreales</taxon>
        <taxon>Hypocreaceae</taxon>
        <taxon>Trichoderma</taxon>
    </lineage>
</organism>
<proteinExistence type="predicted"/>
<sequence length="131" mass="14757">MLSTHTQGRVGLQPRIAEPRMQPEEVRSTFPKKLQVFSLIEFKPCPKQKKKTRIRMRKQSSDLGGDDLVAVAGFHIDHGPTMGSPQLHPPKTWGPGFCLPSRTFHLASHLGVFLVDGAENWRDQIPGSRHR</sequence>
<reference evidence="1 2" key="1">
    <citation type="journal article" date="2021" name="BMC Genomics">
        <title>Telomere-to-telomere genome assembly of asparaginase-producing Trichoderma simmonsii.</title>
        <authorList>
            <person name="Chung D."/>
            <person name="Kwon Y.M."/>
            <person name="Yang Y."/>
        </authorList>
    </citation>
    <scope>NUCLEOTIDE SEQUENCE [LARGE SCALE GENOMIC DNA]</scope>
    <source>
        <strain evidence="1 2">GH-Sj1</strain>
    </source>
</reference>
<gene>
    <name evidence="1" type="ORF">H0G86_001469</name>
</gene>
<keyword evidence="2" id="KW-1185">Reference proteome</keyword>
<dbReference type="Proteomes" id="UP000826661">
    <property type="component" value="Chromosome I"/>
</dbReference>
<evidence type="ECO:0000313" key="2">
    <source>
        <dbReference type="Proteomes" id="UP000826661"/>
    </source>
</evidence>
<accession>A0A8G0L1M9</accession>
<dbReference type="EMBL" id="CP075864">
    <property type="protein sequence ID" value="QYS94118.1"/>
    <property type="molecule type" value="Genomic_DNA"/>
</dbReference>
<protein>
    <submittedName>
        <fullName evidence="1">Uncharacterized protein</fullName>
    </submittedName>
</protein>